<dbReference type="FunFam" id="2.20.70.10:FF:000013">
    <property type="entry name" value="E3 ubiquitin-protein ligase HECW2 isoform X1"/>
    <property type="match status" value="1"/>
</dbReference>
<dbReference type="Gene3D" id="2.60.40.2840">
    <property type="match status" value="1"/>
</dbReference>
<dbReference type="InterPro" id="IPR035892">
    <property type="entry name" value="C2_domain_sf"/>
</dbReference>
<evidence type="ECO:0000256" key="6">
    <source>
        <dbReference type="ARBA" id="ARBA00022553"/>
    </source>
</evidence>
<evidence type="ECO:0000313" key="15">
    <source>
        <dbReference type="Ensembl" id="ENSPNAP00000044813.1"/>
    </source>
</evidence>
<evidence type="ECO:0000313" key="16">
    <source>
        <dbReference type="Proteomes" id="UP001501920"/>
    </source>
</evidence>
<dbReference type="Pfam" id="PF00168">
    <property type="entry name" value="C2"/>
    <property type="match status" value="1"/>
</dbReference>
<comment type="catalytic activity">
    <reaction evidence="1">
        <text>S-ubiquitinyl-[E2 ubiquitin-conjugating enzyme]-L-cysteine + [acceptor protein]-L-lysine = [E2 ubiquitin-conjugating enzyme]-L-cysteine + N(6)-ubiquitinyl-[acceptor protein]-L-lysine.</text>
        <dbReference type="EC" id="2.3.2.26"/>
    </reaction>
</comment>
<keyword evidence="7" id="KW-0808">Transferase</keyword>
<dbReference type="PROSITE" id="PS01159">
    <property type="entry name" value="WW_DOMAIN_1"/>
    <property type="match status" value="2"/>
</dbReference>
<protein>
    <recommendedName>
        <fullName evidence="4">HECT-type E3 ubiquitin transferase</fullName>
        <ecNumber evidence="4">2.3.2.26</ecNumber>
    </recommendedName>
</protein>
<dbReference type="PROSITE" id="PS50237">
    <property type="entry name" value="HECT"/>
    <property type="match status" value="1"/>
</dbReference>
<feature type="compositionally biased region" description="Basic residues" evidence="11">
    <location>
        <begin position="791"/>
        <end position="800"/>
    </location>
</feature>
<dbReference type="Gene3D" id="2.20.70.10">
    <property type="match status" value="2"/>
</dbReference>
<feature type="active site" description="Glycyl thioester intermediate" evidence="10">
    <location>
        <position position="1293"/>
    </location>
</feature>
<dbReference type="Gene3D" id="3.30.2160.10">
    <property type="entry name" value="Hect, E3 ligase catalytic domain"/>
    <property type="match status" value="1"/>
</dbReference>
<dbReference type="GO" id="GO:0005737">
    <property type="term" value="C:cytoplasm"/>
    <property type="evidence" value="ECO:0007669"/>
    <property type="project" value="UniProtKB-SubCell"/>
</dbReference>
<comment type="subcellular location">
    <subcellularLocation>
        <location evidence="2">Cytoplasm</location>
    </subcellularLocation>
</comment>
<name>A0AAR2IYJ9_PYGNA</name>
<dbReference type="PROSITE" id="PS50004">
    <property type="entry name" value="C2"/>
    <property type="match status" value="1"/>
</dbReference>
<accession>A0AAR2IYJ9</accession>
<proteinExistence type="predicted"/>
<evidence type="ECO:0000256" key="9">
    <source>
        <dbReference type="ARBA" id="ARBA00022786"/>
    </source>
</evidence>
<evidence type="ECO:0000256" key="10">
    <source>
        <dbReference type="PROSITE-ProRule" id="PRU00104"/>
    </source>
</evidence>
<keyword evidence="9 10" id="KW-0833">Ubl conjugation pathway</keyword>
<feature type="domain" description="C2" evidence="12">
    <location>
        <begin position="156"/>
        <end position="292"/>
    </location>
</feature>
<dbReference type="FunFam" id="3.30.2410.10:FF:000002">
    <property type="entry name" value="E3 ubiquitin-protein ligase HECW2"/>
    <property type="match status" value="1"/>
</dbReference>
<evidence type="ECO:0000259" key="12">
    <source>
        <dbReference type="PROSITE" id="PS50004"/>
    </source>
</evidence>
<evidence type="ECO:0000256" key="1">
    <source>
        <dbReference type="ARBA" id="ARBA00000885"/>
    </source>
</evidence>
<dbReference type="CDD" id="cd00078">
    <property type="entry name" value="HECTc"/>
    <property type="match status" value="1"/>
</dbReference>
<dbReference type="SUPFAM" id="SSF56204">
    <property type="entry name" value="Hect, E3 ligase catalytic domain"/>
    <property type="match status" value="1"/>
</dbReference>
<dbReference type="FunFam" id="2.20.70.10:FF:000007">
    <property type="entry name" value="E3 ubiquitin-protein ligase HECW2 isoform X1"/>
    <property type="match status" value="1"/>
</dbReference>
<dbReference type="GO" id="GO:0016567">
    <property type="term" value="P:protein ubiquitination"/>
    <property type="evidence" value="ECO:0007669"/>
    <property type="project" value="TreeGrafter"/>
</dbReference>
<dbReference type="CDD" id="cd00201">
    <property type="entry name" value="WW"/>
    <property type="match status" value="2"/>
</dbReference>
<dbReference type="GO" id="GO:0048814">
    <property type="term" value="P:regulation of dendrite morphogenesis"/>
    <property type="evidence" value="ECO:0007669"/>
    <property type="project" value="TreeGrafter"/>
</dbReference>
<dbReference type="FunFam" id="3.30.2160.10:FF:000005">
    <property type="entry name" value="E3 ubiquitin-protein ligase HECW2 isoform X1"/>
    <property type="match status" value="1"/>
</dbReference>
<dbReference type="GO" id="GO:0061630">
    <property type="term" value="F:ubiquitin protein ligase activity"/>
    <property type="evidence" value="ECO:0007669"/>
    <property type="project" value="UniProtKB-EC"/>
</dbReference>
<dbReference type="PANTHER" id="PTHR11254">
    <property type="entry name" value="HECT DOMAIN UBIQUITIN-PROTEIN LIGASE"/>
    <property type="match status" value="1"/>
</dbReference>
<feature type="region of interest" description="Disordered" evidence="11">
    <location>
        <begin position="541"/>
        <end position="567"/>
    </location>
</feature>
<dbReference type="Proteomes" id="UP001501920">
    <property type="component" value="Chromosome 6"/>
</dbReference>
<sequence>IHLAAREHQQAGRRRSPNMRHTLSPENLRSLSERGGLDPVGTSSAPGLSRATSDTDLVSSQSRSSLTASMLEFTLGRGQNLVISWDIKEEVDAADWIGLYHIDETCPSNMWDCKNRGVNGTQCGQIVWRLEPGPYFLEAETRICFKYYHGVSGALRATTPCITVKNPRVLEGAGNKSIHIRNIRAVGLKKGMFFNPDPYLKMSIHPGKRNGLPTFSHHGQERRSGITTNTTNPVWHGERHTFVALMTDVLVIEVKDKFAKSRPIIKRFLGQLNIPIQRLLERQASGNQSLTFSLCRRLPTDHVSGQLQFKVDVTATNQDDVSPESIFGAAALNGPPGTPSDDEDLPHPLPVTSGGPSPTGSQSSRRNGEGGSIPSPDTDTYCPTLEDEGPPSPELLQGTFSEQLDAIEAPKGPGERPLGAASPKLHSSFPTHTRLSAMLHIDSDEDEERSAGPDPLPSSLNGVPRITRDPLVLPKPLEEPEEPEPEGEEPPGEEEEEVGVVPSSVAPEVETASLMERQDEGEEEGLGPSEELATEVDISSMASDSGTVPPASQVNGHQQVRSLPSVRQDIHRYQRVDEPLPPNWEARIDSHGRIFFVDHVNRTTTWQRPTGPPAPQGLTRSSSIQQMEQLNRRYQSIRRTMTSERSEEQAISLQPLEDMDLLSMAPTNSRSRLALLLQSPGAKFLSSPDFFTVLHSNPSAYRLFTSNTCLKHMISKVRRDAQHFERYQHNRDLVTFLNLFANKQLELPRGWEMKHDHTGKSFFVDHNCRATTFIDPRLPLQSSRSSGLLAHRQHLSRQRSHSAGEVVEDLRSPSPPMQPRPSSTFSGSSRSQYQDLVPVAYNEKIVAFLRQPNIFEILQERQPELVRNHSLKEKVQFIRNEGASGLARLSSDADLVMLLSLFEEEVMSYVPPHALLHTSYCHASPQSSPGTSRANARAPAPYKRDFEAKLRNFYRKLETKGYGQGPGKVKLIIRRDHLLEDAFNQIMCYSRKDLQRSKLYVSFVGEEGLDYSGPSREFFFLVSRELFNPYYGLFEYSANDTYTVQISPMSAFVDNHHEWFRFSGRILGLALIHQYLLDAFFTRPFYKGLLRIPCDLSDLEFLDEEFHQSLQWMKDNDIEDMLDLTFTVNEEVFGQITERELKPGGASVPVSEKNKKEYIERMVKWRIERGVAQQTESLVRGFYEVVDVRLVSVFDARELELVIAGTAEIDLADWRNNTEYRGGYHDNHIVIRWFWAAVERFNNEQRLRLLQFVTGTSSIPYEGFASLRGSNGPRRFCVEKWGKVTSLPRAHTCFNRLDLPPYHSFSMLYEKMLTAVEETSTFGLE</sequence>
<feature type="region of interest" description="Disordered" evidence="11">
    <location>
        <begin position="1"/>
        <end position="56"/>
    </location>
</feature>
<evidence type="ECO:0000256" key="11">
    <source>
        <dbReference type="SAM" id="MobiDB-lite"/>
    </source>
</evidence>
<dbReference type="SMART" id="SM00119">
    <property type="entry name" value="HECTc"/>
    <property type="match status" value="1"/>
</dbReference>
<dbReference type="InterPro" id="IPR000008">
    <property type="entry name" value="C2_dom"/>
</dbReference>
<feature type="region of interest" description="Disordered" evidence="11">
    <location>
        <begin position="327"/>
        <end position="505"/>
    </location>
</feature>
<reference evidence="15 16" key="1">
    <citation type="submission" date="2020-10" db="EMBL/GenBank/DDBJ databases">
        <title>Pygocentrus nattereri (red-bellied piranha) genome, fPygNat1, primary haplotype.</title>
        <authorList>
            <person name="Myers G."/>
            <person name="Meyer A."/>
            <person name="Karagic N."/>
            <person name="Pippel M."/>
            <person name="Winkler S."/>
            <person name="Tracey A."/>
            <person name="Wood J."/>
            <person name="Formenti G."/>
            <person name="Howe K."/>
            <person name="Fedrigo O."/>
            <person name="Jarvis E.D."/>
        </authorList>
    </citation>
    <scope>NUCLEOTIDE SEQUENCE [LARGE SCALE GENOMIC DNA]</scope>
</reference>
<feature type="compositionally biased region" description="Low complexity" evidence="11">
    <location>
        <begin position="820"/>
        <end position="830"/>
    </location>
</feature>
<dbReference type="InterPro" id="IPR000569">
    <property type="entry name" value="HECT_dom"/>
</dbReference>
<reference evidence="15" key="2">
    <citation type="submission" date="2025-08" db="UniProtKB">
        <authorList>
            <consortium name="Ensembl"/>
        </authorList>
    </citation>
    <scope>IDENTIFICATION</scope>
</reference>
<dbReference type="SMART" id="SM00456">
    <property type="entry name" value="WW"/>
    <property type="match status" value="2"/>
</dbReference>
<evidence type="ECO:0000256" key="5">
    <source>
        <dbReference type="ARBA" id="ARBA00022490"/>
    </source>
</evidence>
<evidence type="ECO:0000256" key="4">
    <source>
        <dbReference type="ARBA" id="ARBA00012485"/>
    </source>
</evidence>
<dbReference type="Gene3D" id="3.30.2410.10">
    <property type="entry name" value="Hect, E3 ligase catalytic domain"/>
    <property type="match status" value="1"/>
</dbReference>
<keyword evidence="16" id="KW-1185">Reference proteome</keyword>
<keyword evidence="8" id="KW-0677">Repeat</keyword>
<evidence type="ECO:0000259" key="13">
    <source>
        <dbReference type="PROSITE" id="PS50020"/>
    </source>
</evidence>
<dbReference type="Gene3D" id="2.60.40.150">
    <property type="entry name" value="C2 domain"/>
    <property type="match status" value="1"/>
</dbReference>
<dbReference type="FunFam" id="3.90.1750.10:FF:000036">
    <property type="entry name" value="E3 ubiquitin-protein ligase HECW2"/>
    <property type="match status" value="1"/>
</dbReference>
<dbReference type="PANTHER" id="PTHR11254:SF442">
    <property type="entry name" value="HECT-TYPE E3 UBIQUITIN TRANSFERASE"/>
    <property type="match status" value="1"/>
</dbReference>
<evidence type="ECO:0000256" key="3">
    <source>
        <dbReference type="ARBA" id="ARBA00004906"/>
    </source>
</evidence>
<dbReference type="FunFam" id="3.90.1750.10:FF:000004">
    <property type="entry name" value="E3 ubiquitin-protein ligase HECW2 isoform X1"/>
    <property type="match status" value="1"/>
</dbReference>
<feature type="compositionally biased region" description="Acidic residues" evidence="11">
    <location>
        <begin position="479"/>
        <end position="498"/>
    </location>
</feature>
<dbReference type="PROSITE" id="PS50020">
    <property type="entry name" value="WW_DOMAIN_2"/>
    <property type="match status" value="2"/>
</dbReference>
<evidence type="ECO:0000259" key="14">
    <source>
        <dbReference type="PROSITE" id="PS50237"/>
    </source>
</evidence>
<organism evidence="15 16">
    <name type="scientific">Pygocentrus nattereri</name>
    <name type="common">Red-bellied piranha</name>
    <dbReference type="NCBI Taxonomy" id="42514"/>
    <lineage>
        <taxon>Eukaryota</taxon>
        <taxon>Metazoa</taxon>
        <taxon>Chordata</taxon>
        <taxon>Craniata</taxon>
        <taxon>Vertebrata</taxon>
        <taxon>Euteleostomi</taxon>
        <taxon>Actinopterygii</taxon>
        <taxon>Neopterygii</taxon>
        <taxon>Teleostei</taxon>
        <taxon>Ostariophysi</taxon>
        <taxon>Characiformes</taxon>
        <taxon>Characoidei</taxon>
        <taxon>Pygocentrus</taxon>
    </lineage>
</organism>
<dbReference type="GeneTree" id="ENSGT00940000155466"/>
<evidence type="ECO:0000256" key="2">
    <source>
        <dbReference type="ARBA" id="ARBA00004496"/>
    </source>
</evidence>
<dbReference type="EC" id="2.3.2.26" evidence="4"/>
<dbReference type="FunFam" id="2.60.40.2840:FF:000001">
    <property type="entry name" value="E3 ubiquitin-protein ligase HECW2 isoform X1"/>
    <property type="match status" value="1"/>
</dbReference>
<dbReference type="Ensembl" id="ENSPNAT00000087131.1">
    <property type="protein sequence ID" value="ENSPNAP00000044813.1"/>
    <property type="gene ID" value="ENSPNAG00000005274.2"/>
</dbReference>
<dbReference type="SUPFAM" id="SSF49562">
    <property type="entry name" value="C2 domain (Calcium/lipid-binding domain, CaLB)"/>
    <property type="match status" value="1"/>
</dbReference>
<dbReference type="InterPro" id="IPR032348">
    <property type="entry name" value="HECW_N"/>
</dbReference>
<feature type="compositionally biased region" description="Polar residues" evidence="11">
    <location>
        <begin position="41"/>
        <end position="56"/>
    </location>
</feature>
<feature type="compositionally biased region" description="Low complexity" evidence="11">
    <location>
        <begin position="352"/>
        <end position="364"/>
    </location>
</feature>
<dbReference type="InterPro" id="IPR035983">
    <property type="entry name" value="Hect_E3_ubiquitin_ligase"/>
</dbReference>
<feature type="compositionally biased region" description="Polar residues" evidence="11">
    <location>
        <begin position="19"/>
        <end position="30"/>
    </location>
</feature>
<feature type="domain" description="WW" evidence="13">
    <location>
        <begin position="578"/>
        <end position="611"/>
    </location>
</feature>
<dbReference type="SUPFAM" id="SSF51045">
    <property type="entry name" value="WW domain"/>
    <property type="match status" value="2"/>
</dbReference>
<dbReference type="Pfam" id="PF16562">
    <property type="entry name" value="HECW_N"/>
    <property type="match status" value="1"/>
</dbReference>
<keyword evidence="5" id="KW-0963">Cytoplasm</keyword>
<feature type="domain" description="WW" evidence="13">
    <location>
        <begin position="745"/>
        <end position="778"/>
    </location>
</feature>
<dbReference type="Pfam" id="PF00397">
    <property type="entry name" value="WW"/>
    <property type="match status" value="1"/>
</dbReference>
<feature type="compositionally biased region" description="Basic and acidic residues" evidence="11">
    <location>
        <begin position="1"/>
        <end position="10"/>
    </location>
</feature>
<feature type="compositionally biased region" description="Polar residues" evidence="11">
    <location>
        <begin position="541"/>
        <end position="562"/>
    </location>
</feature>
<dbReference type="GO" id="GO:0006511">
    <property type="term" value="P:ubiquitin-dependent protein catabolic process"/>
    <property type="evidence" value="ECO:0007669"/>
    <property type="project" value="TreeGrafter"/>
</dbReference>
<keyword evidence="6" id="KW-0597">Phosphoprotein</keyword>
<dbReference type="InterPro" id="IPR036020">
    <property type="entry name" value="WW_dom_sf"/>
</dbReference>
<reference evidence="15" key="3">
    <citation type="submission" date="2025-09" db="UniProtKB">
        <authorList>
            <consortium name="Ensembl"/>
        </authorList>
    </citation>
    <scope>IDENTIFICATION</scope>
</reference>
<dbReference type="Pfam" id="PF00632">
    <property type="entry name" value="HECT"/>
    <property type="match status" value="1"/>
</dbReference>
<dbReference type="InterPro" id="IPR001202">
    <property type="entry name" value="WW_dom"/>
</dbReference>
<dbReference type="Pfam" id="PF18436">
    <property type="entry name" value="HECW1_helix"/>
    <property type="match status" value="1"/>
</dbReference>
<dbReference type="InterPro" id="IPR040524">
    <property type="entry name" value="HECW1_helix"/>
</dbReference>
<feature type="domain" description="HECT" evidence="14">
    <location>
        <begin position="990"/>
        <end position="1325"/>
    </location>
</feature>
<dbReference type="Gene3D" id="3.90.1750.10">
    <property type="entry name" value="Hect, E3 ligase catalytic domains"/>
    <property type="match status" value="1"/>
</dbReference>
<dbReference type="InterPro" id="IPR050409">
    <property type="entry name" value="E3_ubiq-protein_ligase"/>
</dbReference>
<dbReference type="SMART" id="SM00239">
    <property type="entry name" value="C2"/>
    <property type="match status" value="1"/>
</dbReference>
<evidence type="ECO:0000256" key="7">
    <source>
        <dbReference type="ARBA" id="ARBA00022679"/>
    </source>
</evidence>
<comment type="pathway">
    <text evidence="3">Protein modification; protein ubiquitination.</text>
</comment>
<evidence type="ECO:0000256" key="8">
    <source>
        <dbReference type="ARBA" id="ARBA00022737"/>
    </source>
</evidence>
<feature type="region of interest" description="Disordered" evidence="11">
    <location>
        <begin position="785"/>
        <end position="830"/>
    </location>
</feature>